<dbReference type="PANTHER" id="PTHR12848">
    <property type="entry name" value="REGULATORY-ASSOCIATED PROTEIN OF MTOR"/>
    <property type="match status" value="1"/>
</dbReference>
<dbReference type="InterPro" id="IPR011989">
    <property type="entry name" value="ARM-like"/>
</dbReference>
<dbReference type="GO" id="GO:0035091">
    <property type="term" value="F:phosphatidylinositol binding"/>
    <property type="evidence" value="ECO:0007669"/>
    <property type="project" value="InterPro"/>
</dbReference>
<dbReference type="Pfam" id="PF00550">
    <property type="entry name" value="PP-binding"/>
    <property type="match status" value="1"/>
</dbReference>
<dbReference type="InterPro" id="IPR036322">
    <property type="entry name" value="WD40_repeat_dom_sf"/>
</dbReference>
<comment type="pathway">
    <text evidence="1">Lipid metabolism; fatty acid biosynthesis.</text>
</comment>
<dbReference type="InterPro" id="IPR036736">
    <property type="entry name" value="ACP-like_sf"/>
</dbReference>
<dbReference type="GO" id="GO:0006633">
    <property type="term" value="P:fatty acid biosynthetic process"/>
    <property type="evidence" value="ECO:0007669"/>
    <property type="project" value="UniProtKB-KW"/>
</dbReference>
<accession>A0A8H7PKB7</accession>
<comment type="similarity">
    <text evidence="3">Belongs to the acyl carrier protein (ACP) family.</text>
</comment>
<dbReference type="Gene3D" id="1.20.1270.60">
    <property type="entry name" value="Arfaptin homology (AH) domain/BAR domain"/>
    <property type="match status" value="2"/>
</dbReference>
<evidence type="ECO:0000256" key="2">
    <source>
        <dbReference type="ARBA" id="ARBA00009257"/>
    </source>
</evidence>
<dbReference type="Gene3D" id="3.30.1520.10">
    <property type="entry name" value="Phox-like domain"/>
    <property type="match status" value="1"/>
</dbReference>
<keyword evidence="10" id="KW-0443">Lipid metabolism</keyword>
<dbReference type="PROSITE" id="PS50082">
    <property type="entry name" value="WD_REPEATS_2"/>
    <property type="match status" value="2"/>
</dbReference>
<evidence type="ECO:0000256" key="15">
    <source>
        <dbReference type="SAM" id="MobiDB-lite"/>
    </source>
</evidence>
<feature type="compositionally biased region" description="Low complexity" evidence="15">
    <location>
        <begin position="1737"/>
        <end position="1767"/>
    </location>
</feature>
<feature type="region of interest" description="Disordered" evidence="15">
    <location>
        <begin position="1917"/>
        <end position="1984"/>
    </location>
</feature>
<evidence type="ECO:0000256" key="11">
    <source>
        <dbReference type="ARBA" id="ARBA00023160"/>
    </source>
</evidence>
<reference evidence="18" key="1">
    <citation type="submission" date="2020-12" db="EMBL/GenBank/DDBJ databases">
        <title>Metabolic potential, ecology and presence of endohyphal bacteria is reflected in genomic diversity of Mucoromycotina.</title>
        <authorList>
            <person name="Muszewska A."/>
            <person name="Okrasinska A."/>
            <person name="Steczkiewicz K."/>
            <person name="Drgas O."/>
            <person name="Orlowska M."/>
            <person name="Perlinska-Lenart U."/>
            <person name="Aleksandrzak-Piekarczyk T."/>
            <person name="Szatraj K."/>
            <person name="Zielenkiewicz U."/>
            <person name="Pilsyk S."/>
            <person name="Malc E."/>
            <person name="Mieczkowski P."/>
            <person name="Kruszewska J.S."/>
            <person name="Biernat P."/>
            <person name="Pawlowska J."/>
        </authorList>
    </citation>
    <scope>NUCLEOTIDE SEQUENCE</scope>
    <source>
        <strain evidence="18">WA0000051536</strain>
    </source>
</reference>
<evidence type="ECO:0000313" key="18">
    <source>
        <dbReference type="EMBL" id="KAG2175300.1"/>
    </source>
</evidence>
<dbReference type="InterPro" id="IPR036871">
    <property type="entry name" value="PX_dom_sf"/>
</dbReference>
<name>A0A8H7PKB7_9FUNG</name>
<dbReference type="Gene3D" id="2.130.10.10">
    <property type="entry name" value="YVTN repeat-like/Quinoprotein amine dehydrogenase"/>
    <property type="match status" value="2"/>
</dbReference>
<keyword evidence="5 13" id="KW-0444">Lipid biosynthesis</keyword>
<dbReference type="InterPro" id="IPR029347">
    <property type="entry name" value="Raptor_N"/>
</dbReference>
<dbReference type="GO" id="GO:0009267">
    <property type="term" value="P:cellular response to starvation"/>
    <property type="evidence" value="ECO:0007669"/>
    <property type="project" value="TreeGrafter"/>
</dbReference>
<dbReference type="SMART" id="SM00312">
    <property type="entry name" value="PX"/>
    <property type="match status" value="1"/>
</dbReference>
<feature type="region of interest" description="Disordered" evidence="15">
    <location>
        <begin position="908"/>
        <end position="930"/>
    </location>
</feature>
<proteinExistence type="inferred from homology"/>
<evidence type="ECO:0000256" key="10">
    <source>
        <dbReference type="ARBA" id="ARBA00023098"/>
    </source>
</evidence>
<dbReference type="PRINTS" id="PR01547">
    <property type="entry name" value="YEAST176DUF"/>
</dbReference>
<dbReference type="InterPro" id="IPR015943">
    <property type="entry name" value="WD40/YVTN_repeat-like_dom_sf"/>
</dbReference>
<dbReference type="SUPFAM" id="SSF64268">
    <property type="entry name" value="PX domain"/>
    <property type="match status" value="1"/>
</dbReference>
<dbReference type="GO" id="GO:0071230">
    <property type="term" value="P:cellular response to amino acid stimulus"/>
    <property type="evidence" value="ECO:0007669"/>
    <property type="project" value="TreeGrafter"/>
</dbReference>
<dbReference type="HAMAP" id="MF_01217">
    <property type="entry name" value="Acyl_carrier"/>
    <property type="match status" value="1"/>
</dbReference>
<feature type="repeat" description="WD" evidence="12">
    <location>
        <begin position="1244"/>
        <end position="1286"/>
    </location>
</feature>
<keyword evidence="14" id="KW-0175">Coiled coil</keyword>
<dbReference type="InterPro" id="IPR001683">
    <property type="entry name" value="PX_dom"/>
</dbReference>
<dbReference type="InterPro" id="IPR004083">
    <property type="entry name" value="Raptor"/>
</dbReference>
<feature type="compositionally biased region" description="Acidic residues" evidence="15">
    <location>
        <begin position="1959"/>
        <end position="1976"/>
    </location>
</feature>
<feature type="domain" description="Carrier" evidence="16">
    <location>
        <begin position="1433"/>
        <end position="1508"/>
    </location>
</feature>
<dbReference type="SUPFAM" id="SSF50978">
    <property type="entry name" value="WD40 repeat-like"/>
    <property type="match status" value="1"/>
</dbReference>
<evidence type="ECO:0000259" key="17">
    <source>
        <dbReference type="PROSITE" id="PS50195"/>
    </source>
</evidence>
<evidence type="ECO:0000256" key="4">
    <source>
        <dbReference type="ARBA" id="ARBA00022450"/>
    </source>
</evidence>
<dbReference type="InterPro" id="IPR027267">
    <property type="entry name" value="AH/BAR_dom_sf"/>
</dbReference>
<dbReference type="SUPFAM" id="SSF48371">
    <property type="entry name" value="ARM repeat"/>
    <property type="match status" value="1"/>
</dbReference>
<feature type="region of interest" description="Disordered" evidence="15">
    <location>
        <begin position="1"/>
        <end position="57"/>
    </location>
</feature>
<dbReference type="GO" id="GO:0099128">
    <property type="term" value="C:mitochondrial [2Fe-2S] assembly complex"/>
    <property type="evidence" value="ECO:0007669"/>
    <property type="project" value="UniProtKB-ARBA"/>
</dbReference>
<evidence type="ECO:0000256" key="8">
    <source>
        <dbReference type="ARBA" id="ARBA00022737"/>
    </source>
</evidence>
<dbReference type="InterPro" id="IPR001680">
    <property type="entry name" value="WD40_rpt"/>
</dbReference>
<keyword evidence="7 12" id="KW-0853">WD repeat</keyword>
<dbReference type="Pfam" id="PF00400">
    <property type="entry name" value="WD40"/>
    <property type="match status" value="3"/>
</dbReference>
<dbReference type="CDD" id="cd06867">
    <property type="entry name" value="PX_SNX41_42"/>
    <property type="match status" value="1"/>
</dbReference>
<dbReference type="SMART" id="SM01302">
    <property type="entry name" value="Raptor_N"/>
    <property type="match status" value="1"/>
</dbReference>
<feature type="coiled-coil region" evidence="14">
    <location>
        <begin position="2033"/>
        <end position="2060"/>
    </location>
</feature>
<keyword evidence="6" id="KW-0597">Phosphoprotein</keyword>
<dbReference type="Pfam" id="PF00787">
    <property type="entry name" value="PX"/>
    <property type="match status" value="1"/>
</dbReference>
<dbReference type="OrthoDB" id="10262360at2759"/>
<evidence type="ECO:0000256" key="3">
    <source>
        <dbReference type="ARBA" id="ARBA00010930"/>
    </source>
</evidence>
<dbReference type="PROSITE" id="PS50075">
    <property type="entry name" value="CARRIER"/>
    <property type="match status" value="1"/>
</dbReference>
<evidence type="ECO:0000256" key="1">
    <source>
        <dbReference type="ARBA" id="ARBA00005194"/>
    </source>
</evidence>
<dbReference type="Pfam" id="PF14538">
    <property type="entry name" value="Raptor_N"/>
    <property type="match status" value="1"/>
</dbReference>
<dbReference type="PANTHER" id="PTHR12848:SF16">
    <property type="entry name" value="REGULATORY-ASSOCIATED PROTEIN OF MTOR"/>
    <property type="match status" value="1"/>
</dbReference>
<comment type="caution">
    <text evidence="18">The sequence shown here is derived from an EMBL/GenBank/DDBJ whole genome shotgun (WGS) entry which is preliminary data.</text>
</comment>
<sequence length="2134" mass="237688">MPSTTADGINTLPDPNNDDARSTSSTLVSGEGKQPDEENESPINPSATDQTVDTFSSMSLNDPISSVRHGFDDQVYEEELIRFMYYTEKRHDSNGQPTTTPMVVAGPLQDWRLRERIKTVWGLLIVCLNIGTDPPDVVKTNPSAKLECWIDPFSQPPPKALENIGKNLQSQYEIINMRTRFKQSLDPSVEETKKLCCQMRRNAKQDRILFHYNGHGVPKPTASGEIWVFNKTYTQYIPVSLFDLQSWLGAPVIYVWDCSSAGNIIYSFNRFAEQRDNEAMRLASSNQPLPTATSHMRDCIQLAACGPNETLPMNPHLPADLFTACLTTPIEMSLRWVIIQNPLLASDITLDMILKLPGRAQERRTPLGELTWIFTAVTDTIAWCVLQDQPELFKRLFRQDLMVASMFRNFLLAERIMRSHRCTPMSVPKLPQTHDHPMWQAWDLAVDMCLLQLPSLLSAEKGRKQYQYQGSNFFAEQLTAFEVWLTEGAVTKQVPEQLPIVLQVLLSQVHRLRALILLSRFLDLGAWAVEAALNVGIFPYVLKLLQSPAAELKPVLVFIWARILAVDKTCQGDLLKDHVEGYAYFINILAPNNAMLTIPHVSEHRAMSAFILSVFCHNYKVGQQHCLRANVINACLEHVTDPDPLLRQWVCLCLSQLWMNNSEAKATAIAQNAHERLCGLLTDKVPEVRASAMYALETFLGDVNKTEQVVNIEHNVAISALVAMSDGSPIVRKEFVVALSHIVHQSGHAKFVAAATQTVEEETAQRAAGHLDERAKIGRSRNVDRRQGMDGMFSSTSHDSVYAVIWKALLNLSVDPHPDVAQAAQTVVDHVNSKLLNHNSTVSDYASSLIHKTTASITNNPHLLPDRSQSFTIHEDKSSAAALRRPAKLTRSASFAQTLRSLYNIGSGTLSGGSGSETSSVGTTSPGTHTLANGSTIVSQNGLLAKAASVASGLEQQQQQQQQNSPPVSHIERIAKSEDEEQDVLPLKSDFYDWSCEYFTEPQMRAAEADEPGSVSYTQRKWRRTRNEKILMEAQSMCDVAGVCRWDEPYRAFGTETHNTKLLFHQFEPHLVSADTHNTITIWNWKTSQQLSTINNHNPRNSRITDLKFINEDDIAMLLTASDDGVIRIYKGYDEYDKPDAGLVTAWRALKGMEKSSNKQSGLVCDWYQNRGQLLIGGDARVIKVWDAQQELVLTDIALRSTACVTSITSDQTGGNIFVAGFGDGTIRVFDRRLPSHAAVVHEWAEHNAWVTNVHLQRNGNRELVSGSYNGDIKIWDIRAPTSLRTITSHKNTDMTALTLHDHAPVIATGSEDHTLKVWNVNGTNLSTMRPTGWMGQRGSSIHSLAFHPNMMMLASTGFDALPAKFQNKFKAGQAQHLLTFISYTTMLRTSAFSAIFKTASRVATYQVAQPAARLSPIAVGRFYSAGAGLNRSDVESRILEILKGFDKIDPSKVSLNATFTNDLGLDSLDAVEVVMAIEEEFSVEIPDKEADEIKSAAQAVEESSSSMGFPAAVRVSIGWDGKKFGWLAMRSAVGLQCRVIFPANEDCVFTTTLSRPLTPRNSPWQTTKALLISMPLPQQNETMKCGCAIDRALHRQGNYIYITGAQKQSDGGSNSYVAYNIRVGDIETRRRYSEFESLRKALIRLYPSIIVPPIPEKHSITDYAAIQKSVKDDVVMIEKRKRMLQSFLNRILNHSKLGSEHVFHRFLESGVSWSEVLHSPPLSTLPKNPLHVSLAPRSTSDSQGSDSSLQPSSSSSSSLIPMPSASHTLRNPDSRFVESEAFTNKAAHHMSSSVDKTQRRVIRRLGELANDYAELGAVYNGFSLNETGQLANAIEKVGQAVDSSYTMTGQLISSLEAEFSEPIQEYAQFTQTIKQVLKYRHMKHAQVEMIFDSLENKKLSLESLVRIEAEAKRLEEAMNSGRQSSYNSHNGESTEANPYSTGYDDDNQQEQTHGTSNESEDNADVTDQPEVDPEAENPYASVYPTGAGAAALRASRQRSKRWSGPTKIFSAVSHTLHGIIDVDPEATRRNQIGKTKDAVAQLEQALQVTRKELVDVSADTQADLDRFQRQKIRDLRDMLIAYAKVHVKYCEKVSAFVNVYKLAMCYLFNLRSLALQNLASWEEAKEAVAQIPE</sequence>
<dbReference type="Gene3D" id="1.25.10.10">
    <property type="entry name" value="Leucine-rich Repeat Variant"/>
    <property type="match status" value="1"/>
</dbReference>
<dbReference type="GO" id="GO:0030674">
    <property type="term" value="F:protein-macromolecule adaptor activity"/>
    <property type="evidence" value="ECO:0007669"/>
    <property type="project" value="TreeGrafter"/>
</dbReference>
<evidence type="ECO:0000256" key="7">
    <source>
        <dbReference type="ARBA" id="ARBA00022574"/>
    </source>
</evidence>
<dbReference type="GO" id="GO:0031931">
    <property type="term" value="C:TORC1 complex"/>
    <property type="evidence" value="ECO:0007669"/>
    <property type="project" value="InterPro"/>
</dbReference>
<dbReference type="InterPro" id="IPR003231">
    <property type="entry name" value="ACP"/>
</dbReference>
<dbReference type="SUPFAM" id="SSF47336">
    <property type="entry name" value="ACP-like"/>
    <property type="match status" value="1"/>
</dbReference>
<evidence type="ECO:0000313" key="19">
    <source>
        <dbReference type="Proteomes" id="UP000612746"/>
    </source>
</evidence>
<dbReference type="InterPro" id="IPR009081">
    <property type="entry name" value="PP-bd_ACP"/>
</dbReference>
<dbReference type="PROSITE" id="PS00012">
    <property type="entry name" value="PHOSPHOPANTETHEINE"/>
    <property type="match status" value="1"/>
</dbReference>
<dbReference type="Proteomes" id="UP000612746">
    <property type="component" value="Unassembled WGS sequence"/>
</dbReference>
<protein>
    <recommendedName>
        <fullName evidence="13">Acyl carrier protein</fullName>
    </recommendedName>
</protein>
<feature type="repeat" description="WD" evidence="12">
    <location>
        <begin position="1288"/>
        <end position="1329"/>
    </location>
</feature>
<comment type="function">
    <text evidence="13">Carrier of the growing fatty acid chain in fatty acid biosynthesis.</text>
</comment>
<evidence type="ECO:0000259" key="16">
    <source>
        <dbReference type="PROSITE" id="PS50075"/>
    </source>
</evidence>
<feature type="region of interest" description="Disordered" evidence="15">
    <location>
        <begin position="1728"/>
        <end position="1774"/>
    </location>
</feature>
<keyword evidence="19" id="KW-1185">Reference proteome</keyword>
<feature type="compositionally biased region" description="Polar residues" evidence="15">
    <location>
        <begin position="1921"/>
        <end position="1941"/>
    </location>
</feature>
<dbReference type="GO" id="GO:0042147">
    <property type="term" value="P:retrograde transport, endosome to Golgi"/>
    <property type="evidence" value="ECO:0007669"/>
    <property type="project" value="InterPro"/>
</dbReference>
<dbReference type="GO" id="GO:0030307">
    <property type="term" value="P:positive regulation of cell growth"/>
    <property type="evidence" value="ECO:0007669"/>
    <property type="project" value="TreeGrafter"/>
</dbReference>
<organism evidence="18 19">
    <name type="scientific">Umbelopsis vinacea</name>
    <dbReference type="NCBI Taxonomy" id="44442"/>
    <lineage>
        <taxon>Eukaryota</taxon>
        <taxon>Fungi</taxon>
        <taxon>Fungi incertae sedis</taxon>
        <taxon>Mucoromycota</taxon>
        <taxon>Mucoromycotina</taxon>
        <taxon>Umbelopsidomycetes</taxon>
        <taxon>Umbelopsidales</taxon>
        <taxon>Umbelopsidaceae</taxon>
        <taxon>Umbelopsis</taxon>
    </lineage>
</organism>
<evidence type="ECO:0000256" key="5">
    <source>
        <dbReference type="ARBA" id="ARBA00022516"/>
    </source>
</evidence>
<dbReference type="InterPro" id="IPR016024">
    <property type="entry name" value="ARM-type_fold"/>
</dbReference>
<feature type="compositionally biased region" description="Polar residues" evidence="15">
    <location>
        <begin position="41"/>
        <end position="57"/>
    </location>
</feature>
<dbReference type="InterPro" id="IPR019775">
    <property type="entry name" value="WD40_repeat_CS"/>
</dbReference>
<comment type="similarity">
    <text evidence="2">Belongs to the WD repeat RAPTOR family.</text>
</comment>
<evidence type="ECO:0000256" key="9">
    <source>
        <dbReference type="ARBA" id="ARBA00022832"/>
    </source>
</evidence>
<keyword evidence="4 13" id="KW-0596">Phosphopantetheine</keyword>
<dbReference type="GO" id="GO:0031929">
    <property type="term" value="P:TOR signaling"/>
    <property type="evidence" value="ECO:0007669"/>
    <property type="project" value="InterPro"/>
</dbReference>
<evidence type="ECO:0000256" key="13">
    <source>
        <dbReference type="RuleBase" id="RU000722"/>
    </source>
</evidence>
<evidence type="ECO:0000256" key="14">
    <source>
        <dbReference type="SAM" id="Coils"/>
    </source>
</evidence>
<keyword evidence="11 13" id="KW-0275">Fatty acid biosynthesis</keyword>
<dbReference type="InterPro" id="IPR006162">
    <property type="entry name" value="Ppantetheine_attach_site"/>
</dbReference>
<dbReference type="FunFam" id="1.10.1200.10:FF:000003">
    <property type="entry name" value="Acyl carrier protein"/>
    <property type="match status" value="1"/>
</dbReference>
<gene>
    <name evidence="18" type="ORF">INT44_007788</name>
</gene>
<keyword evidence="9" id="KW-0276">Fatty acid metabolism</keyword>
<feature type="compositionally biased region" description="Low complexity" evidence="15">
    <location>
        <begin position="916"/>
        <end position="930"/>
    </location>
</feature>
<dbReference type="EMBL" id="JAEPRA010000015">
    <property type="protein sequence ID" value="KAG2175300.1"/>
    <property type="molecule type" value="Genomic_DNA"/>
</dbReference>
<evidence type="ECO:0000256" key="6">
    <source>
        <dbReference type="ARBA" id="ARBA00022553"/>
    </source>
</evidence>
<dbReference type="InterPro" id="IPR044106">
    <property type="entry name" value="PX_Snx41/Atg20"/>
</dbReference>
<dbReference type="PROSITE" id="PS50294">
    <property type="entry name" value="WD_REPEATS_REGION"/>
    <property type="match status" value="1"/>
</dbReference>
<dbReference type="PROSITE" id="PS00678">
    <property type="entry name" value="WD_REPEATS_1"/>
    <property type="match status" value="2"/>
</dbReference>
<dbReference type="SMART" id="SM00320">
    <property type="entry name" value="WD40"/>
    <property type="match status" value="7"/>
</dbReference>
<dbReference type="GO" id="GO:0010506">
    <property type="term" value="P:regulation of autophagy"/>
    <property type="evidence" value="ECO:0007669"/>
    <property type="project" value="TreeGrafter"/>
</dbReference>
<dbReference type="PROSITE" id="PS50195">
    <property type="entry name" value="PX"/>
    <property type="match status" value="1"/>
</dbReference>
<evidence type="ECO:0000256" key="12">
    <source>
        <dbReference type="PROSITE-ProRule" id="PRU00221"/>
    </source>
</evidence>
<feature type="domain" description="PX" evidence="17">
    <location>
        <begin position="1598"/>
        <end position="1714"/>
    </location>
</feature>
<keyword evidence="8" id="KW-0677">Repeat</keyword>
<dbReference type="Gene3D" id="1.10.1200.10">
    <property type="entry name" value="ACP-like"/>
    <property type="match status" value="1"/>
</dbReference>